<comment type="caution">
    <text evidence="1">The sequence shown here is derived from an EMBL/GenBank/DDBJ whole genome shotgun (WGS) entry which is preliminary data.</text>
</comment>
<reference evidence="1 2" key="1">
    <citation type="journal article" date="2013" name="Antonie Van Leeuwenhoek">
        <title>Dongia rigui sp. nov., isolated from freshwater of a large wetland in Korea.</title>
        <authorList>
            <person name="Baik K.S."/>
            <person name="Hwang Y.M."/>
            <person name="Choi J.S."/>
            <person name="Kwon J."/>
            <person name="Seong C.N."/>
        </authorList>
    </citation>
    <scope>NUCLEOTIDE SEQUENCE [LARGE SCALE GENOMIC DNA]</scope>
    <source>
        <strain evidence="1 2">04SU4-P</strain>
    </source>
</reference>
<accession>A0ABU5E1V4</accession>
<proteinExistence type="predicted"/>
<dbReference type="EMBL" id="JAXCLX010000002">
    <property type="protein sequence ID" value="MDY0873292.1"/>
    <property type="molecule type" value="Genomic_DNA"/>
</dbReference>
<dbReference type="Pfam" id="PF07310">
    <property type="entry name" value="PAS_5"/>
    <property type="match status" value="1"/>
</dbReference>
<evidence type="ECO:0000313" key="2">
    <source>
        <dbReference type="Proteomes" id="UP001271769"/>
    </source>
</evidence>
<keyword evidence="2" id="KW-1185">Reference proteome</keyword>
<sequence>MKYQRLTSTQFLNVCSIRSAALYRYWDAKKHGRKLPCRADIDPAEMRPWLSGLVLVDVGQDGPGSSVYRVVGTAVCAHRGFDPTGRPVQEGLYGNVRDEVLENYRIAIEEQSIVFDHDATPSRSGLAREIGTLFLPLSTDGKIVDKILIYQDIEPYTMAALNGAPSGPGVSPSLQKRAPIAG</sequence>
<name>A0ABU5E1V4_9PROT</name>
<gene>
    <name evidence="1" type="ORF">SMD31_15225</name>
</gene>
<organism evidence="1 2">
    <name type="scientific">Dongia rigui</name>
    <dbReference type="NCBI Taxonomy" id="940149"/>
    <lineage>
        <taxon>Bacteria</taxon>
        <taxon>Pseudomonadati</taxon>
        <taxon>Pseudomonadota</taxon>
        <taxon>Alphaproteobacteria</taxon>
        <taxon>Rhodospirillales</taxon>
        <taxon>Dongiaceae</taxon>
        <taxon>Dongia</taxon>
    </lineage>
</organism>
<evidence type="ECO:0000313" key="1">
    <source>
        <dbReference type="EMBL" id="MDY0873292.1"/>
    </source>
</evidence>
<dbReference type="Proteomes" id="UP001271769">
    <property type="component" value="Unassembled WGS sequence"/>
</dbReference>
<protein>
    <submittedName>
        <fullName evidence="1">PAS domain-containing protein</fullName>
    </submittedName>
</protein>
<dbReference type="InterPro" id="IPR009922">
    <property type="entry name" value="DUF1457"/>
</dbReference>
<dbReference type="RefSeq" id="WP_320501749.1">
    <property type="nucleotide sequence ID" value="NZ_JAXCLX010000002.1"/>
</dbReference>